<dbReference type="Proteomes" id="UP000187941">
    <property type="component" value="Chromosome"/>
</dbReference>
<keyword evidence="3" id="KW-1185">Reference proteome</keyword>
<dbReference type="KEGG" id="smon:AWR27_18135"/>
<name>A0A1P9X4P0_9BACT</name>
<dbReference type="InterPro" id="IPR008538">
    <property type="entry name" value="Uma2"/>
</dbReference>
<sequence length="140" mass="15643">MPTLLHGAIQANLIVQVAINYPNQFRIASEVTLATKPDGSTPDLVLYPAGALDFKNDPSRRTDAPLLAVEIQSASQSTKDMVAKLEPYFYFGLQSCWIVVPELQAILVYDTPFHYTFFHENDMLKDTILNIEIPLAKVFA</sequence>
<reference evidence="2 3" key="1">
    <citation type="submission" date="2016-01" db="EMBL/GenBank/DDBJ databases">
        <authorList>
            <person name="Oliw E.H."/>
        </authorList>
    </citation>
    <scope>NUCLEOTIDE SEQUENCE [LARGE SCALE GENOMIC DNA]</scope>
    <source>
        <strain evidence="2 3">DY10</strain>
    </source>
</reference>
<gene>
    <name evidence="2" type="ORF">AWR27_18135</name>
</gene>
<dbReference type="SUPFAM" id="SSF52980">
    <property type="entry name" value="Restriction endonuclease-like"/>
    <property type="match status" value="1"/>
</dbReference>
<evidence type="ECO:0000259" key="1">
    <source>
        <dbReference type="Pfam" id="PF05685"/>
    </source>
</evidence>
<dbReference type="Pfam" id="PF05685">
    <property type="entry name" value="Uma2"/>
    <property type="match status" value="1"/>
</dbReference>
<accession>A0A1P9X4P0</accession>
<dbReference type="Gene3D" id="3.90.1570.10">
    <property type="entry name" value="tt1808, chain A"/>
    <property type="match status" value="1"/>
</dbReference>
<dbReference type="AlphaFoldDB" id="A0A1P9X4P0"/>
<protein>
    <recommendedName>
        <fullName evidence="1">Putative restriction endonuclease domain-containing protein</fullName>
    </recommendedName>
</protein>
<dbReference type="OrthoDB" id="952185at2"/>
<dbReference type="EMBL" id="CP014263">
    <property type="protein sequence ID" value="AQG82567.1"/>
    <property type="molecule type" value="Genomic_DNA"/>
</dbReference>
<dbReference type="STRING" id="1178516.AWR27_18135"/>
<evidence type="ECO:0000313" key="2">
    <source>
        <dbReference type="EMBL" id="AQG82567.1"/>
    </source>
</evidence>
<organism evidence="2 3">
    <name type="scientific">Spirosoma montaniterrae</name>
    <dbReference type="NCBI Taxonomy" id="1178516"/>
    <lineage>
        <taxon>Bacteria</taxon>
        <taxon>Pseudomonadati</taxon>
        <taxon>Bacteroidota</taxon>
        <taxon>Cytophagia</taxon>
        <taxon>Cytophagales</taxon>
        <taxon>Cytophagaceae</taxon>
        <taxon>Spirosoma</taxon>
    </lineage>
</organism>
<proteinExistence type="predicted"/>
<feature type="domain" description="Putative restriction endonuclease" evidence="1">
    <location>
        <begin position="4"/>
        <end position="124"/>
    </location>
</feature>
<dbReference type="InterPro" id="IPR012296">
    <property type="entry name" value="Nuclease_put_TT1808"/>
</dbReference>
<dbReference type="InterPro" id="IPR011335">
    <property type="entry name" value="Restrct_endonuc-II-like"/>
</dbReference>
<evidence type="ECO:0000313" key="3">
    <source>
        <dbReference type="Proteomes" id="UP000187941"/>
    </source>
</evidence>
<dbReference type="CDD" id="cd06260">
    <property type="entry name" value="DUF820-like"/>
    <property type="match status" value="1"/>
</dbReference>